<feature type="transmembrane region" description="Helical" evidence="1">
    <location>
        <begin position="80"/>
        <end position="105"/>
    </location>
</feature>
<dbReference type="SUPFAM" id="SSF103473">
    <property type="entry name" value="MFS general substrate transporter"/>
    <property type="match status" value="1"/>
</dbReference>
<dbReference type="InterPro" id="IPR036259">
    <property type="entry name" value="MFS_trans_sf"/>
</dbReference>
<feature type="transmembrane region" description="Helical" evidence="1">
    <location>
        <begin position="23"/>
        <end position="42"/>
    </location>
</feature>
<dbReference type="RefSeq" id="XP_068357708.1">
    <property type="nucleotide sequence ID" value="XM_068505836.1"/>
</dbReference>
<evidence type="ECO:0000313" key="3">
    <source>
        <dbReference type="Proteomes" id="UP000179807"/>
    </source>
</evidence>
<keyword evidence="3" id="KW-1185">Reference proteome</keyword>
<reference evidence="2" key="1">
    <citation type="submission" date="2016-10" db="EMBL/GenBank/DDBJ databases">
        <authorList>
            <person name="Benchimol M."/>
            <person name="Almeida L.G."/>
            <person name="Vasconcelos A.T."/>
            <person name="Perreira-Neves A."/>
            <person name="Rosa I.A."/>
            <person name="Tasca T."/>
            <person name="Bogo M.R."/>
            <person name="de Souza W."/>
        </authorList>
    </citation>
    <scope>NUCLEOTIDE SEQUENCE [LARGE SCALE GENOMIC DNA]</scope>
    <source>
        <strain evidence="2">K</strain>
    </source>
</reference>
<dbReference type="VEuPathDB" id="TrichDB:TRFO_27891"/>
<dbReference type="Proteomes" id="UP000179807">
    <property type="component" value="Unassembled WGS sequence"/>
</dbReference>
<sequence>MLPWYLKFIAGWLFSHIFDPPRYLIVILHIALAMVTMVMAFIPLSNAPAIIAIYFIHSAISIFHDALFDTHVAKLYKDRPALPALIQFMEYLTFEVLVGLLGVGYLGKQTFIYIGVFLLASIPLFWMIPWHSIPKEKPKNIGETSKNNLWSIFLILIV</sequence>
<organism evidence="2 3">
    <name type="scientific">Tritrichomonas foetus</name>
    <dbReference type="NCBI Taxonomy" id="1144522"/>
    <lineage>
        <taxon>Eukaryota</taxon>
        <taxon>Metamonada</taxon>
        <taxon>Parabasalia</taxon>
        <taxon>Tritrichomonadida</taxon>
        <taxon>Tritrichomonadidae</taxon>
        <taxon>Tritrichomonas</taxon>
    </lineage>
</organism>
<protein>
    <submittedName>
        <fullName evidence="2">Uncharacterized protein</fullName>
    </submittedName>
</protein>
<keyword evidence="1" id="KW-0472">Membrane</keyword>
<evidence type="ECO:0000256" key="1">
    <source>
        <dbReference type="SAM" id="Phobius"/>
    </source>
</evidence>
<feature type="transmembrane region" description="Helical" evidence="1">
    <location>
        <begin position="48"/>
        <end position="68"/>
    </location>
</feature>
<keyword evidence="1" id="KW-1133">Transmembrane helix</keyword>
<keyword evidence="1" id="KW-0812">Transmembrane</keyword>
<proteinExistence type="predicted"/>
<name>A0A1J4K491_9EUKA</name>
<gene>
    <name evidence="2" type="ORF">TRFO_27891</name>
</gene>
<comment type="caution">
    <text evidence="2">The sequence shown here is derived from an EMBL/GenBank/DDBJ whole genome shotgun (WGS) entry which is preliminary data.</text>
</comment>
<feature type="transmembrane region" description="Helical" evidence="1">
    <location>
        <begin position="111"/>
        <end position="130"/>
    </location>
</feature>
<evidence type="ECO:0000313" key="2">
    <source>
        <dbReference type="EMBL" id="OHT04572.1"/>
    </source>
</evidence>
<dbReference type="EMBL" id="MLAK01000788">
    <property type="protein sequence ID" value="OHT04572.1"/>
    <property type="molecule type" value="Genomic_DNA"/>
</dbReference>
<dbReference type="AlphaFoldDB" id="A0A1J4K491"/>
<dbReference type="GeneID" id="94840540"/>
<accession>A0A1J4K491</accession>